<sequence>MNFGSPNCSLVATLPDDPLRFSKDSPVVEFPVNGGPSNPHMSLEFNGEVFVPDLGADKIWRLVNDGEPGKFRIQGQIDVAPGNGPRHIAIRDGILFTINELTSTLTAQQIPQAPNGTALPLLANVSIVPDDVQVQSLNASFFAAEILISEPSELFPDPLIYVSNRNLGPDFDPRGDSIAIFEFKNSSVAVTQSSSSSRRRRFHARHWFSRDHAEVVEEELDAIPMNQIAGTLTLQAQVFTGLRQIRSMAFGRVADGGDEFLIAGANLDGGVAVFRRVDGGRNLTEVTRNTELPNRTSFVFL</sequence>
<dbReference type="GO" id="GO:0017057">
    <property type="term" value="F:6-phosphogluconolactonase activity"/>
    <property type="evidence" value="ECO:0007669"/>
    <property type="project" value="TreeGrafter"/>
</dbReference>
<organism evidence="2 3">
    <name type="scientific">Agrocybe chaxingu</name>
    <dbReference type="NCBI Taxonomy" id="84603"/>
    <lineage>
        <taxon>Eukaryota</taxon>
        <taxon>Fungi</taxon>
        <taxon>Dikarya</taxon>
        <taxon>Basidiomycota</taxon>
        <taxon>Agaricomycotina</taxon>
        <taxon>Agaricomycetes</taxon>
        <taxon>Agaricomycetidae</taxon>
        <taxon>Agaricales</taxon>
        <taxon>Agaricineae</taxon>
        <taxon>Strophariaceae</taxon>
        <taxon>Agrocybe</taxon>
    </lineage>
</organism>
<dbReference type="Proteomes" id="UP001148786">
    <property type="component" value="Unassembled WGS sequence"/>
</dbReference>
<dbReference type="AlphaFoldDB" id="A0A9W8MSX3"/>
<evidence type="ECO:0000313" key="2">
    <source>
        <dbReference type="EMBL" id="KAJ3499132.1"/>
    </source>
</evidence>
<dbReference type="EMBL" id="JANKHO010001760">
    <property type="protein sequence ID" value="KAJ3499132.1"/>
    <property type="molecule type" value="Genomic_DNA"/>
</dbReference>
<dbReference type="InterPro" id="IPR019405">
    <property type="entry name" value="Lactonase_7-beta_prop"/>
</dbReference>
<accession>A0A9W8MSX3</accession>
<dbReference type="InterPro" id="IPR015943">
    <property type="entry name" value="WD40/YVTN_repeat-like_dom_sf"/>
</dbReference>
<keyword evidence="3" id="KW-1185">Reference proteome</keyword>
<dbReference type="Pfam" id="PF10282">
    <property type="entry name" value="Lactonase"/>
    <property type="match status" value="1"/>
</dbReference>
<comment type="caution">
    <text evidence="2">The sequence shown here is derived from an EMBL/GenBank/DDBJ whole genome shotgun (WGS) entry which is preliminary data.</text>
</comment>
<dbReference type="Gene3D" id="2.130.10.10">
    <property type="entry name" value="YVTN repeat-like/Quinoprotein amine dehydrogenase"/>
    <property type="match status" value="1"/>
</dbReference>
<proteinExistence type="inferred from homology"/>
<gene>
    <name evidence="2" type="ORF">NLJ89_g10133</name>
</gene>
<protein>
    <submittedName>
        <fullName evidence="2">Uncharacterized protein</fullName>
    </submittedName>
</protein>
<dbReference type="PANTHER" id="PTHR30344:SF1">
    <property type="entry name" value="6-PHOSPHOGLUCONOLACTONASE"/>
    <property type="match status" value="1"/>
</dbReference>
<dbReference type="SUPFAM" id="SSF75011">
    <property type="entry name" value="3-carboxy-cis,cis-mucoante lactonizing enzyme"/>
    <property type="match status" value="1"/>
</dbReference>
<comment type="similarity">
    <text evidence="1">Belongs to the cycloisomerase 2 family.</text>
</comment>
<name>A0A9W8MSX3_9AGAR</name>
<evidence type="ECO:0000256" key="1">
    <source>
        <dbReference type="ARBA" id="ARBA00005564"/>
    </source>
</evidence>
<reference evidence="2" key="1">
    <citation type="submission" date="2022-07" db="EMBL/GenBank/DDBJ databases">
        <title>Genome Sequence of Agrocybe chaxingu.</title>
        <authorList>
            <person name="Buettner E."/>
        </authorList>
    </citation>
    <scope>NUCLEOTIDE SEQUENCE</scope>
    <source>
        <strain evidence="2">MP-N11</strain>
    </source>
</reference>
<evidence type="ECO:0000313" key="3">
    <source>
        <dbReference type="Proteomes" id="UP001148786"/>
    </source>
</evidence>
<dbReference type="InterPro" id="IPR050282">
    <property type="entry name" value="Cycloisomerase_2"/>
</dbReference>
<dbReference type="OrthoDB" id="9972196at2759"/>
<dbReference type="PANTHER" id="PTHR30344">
    <property type="entry name" value="6-PHOSPHOGLUCONOLACTONASE-RELATED"/>
    <property type="match status" value="1"/>
</dbReference>